<dbReference type="SUPFAM" id="SSF55781">
    <property type="entry name" value="GAF domain-like"/>
    <property type="match status" value="2"/>
</dbReference>
<dbReference type="InterPro" id="IPR011712">
    <property type="entry name" value="Sig_transdc_His_kin_sub3_dim/P"/>
</dbReference>
<reference evidence="6 7" key="1">
    <citation type="submission" date="2018-10" db="EMBL/GenBank/DDBJ databases">
        <title>Isolation, diversity and antifungal activity of actinobacteria from wheat.</title>
        <authorList>
            <person name="Han C."/>
        </authorList>
    </citation>
    <scope>NUCLEOTIDE SEQUENCE [LARGE SCALE GENOMIC DNA]</scope>
    <source>
        <strain evidence="6 7">NEAU-YY56</strain>
    </source>
</reference>
<dbReference type="Gene3D" id="1.20.5.1930">
    <property type="match status" value="1"/>
</dbReference>
<proteinExistence type="predicted"/>
<dbReference type="Gene3D" id="3.30.565.10">
    <property type="entry name" value="Histidine kinase-like ATPase, C-terminal domain"/>
    <property type="match status" value="1"/>
</dbReference>
<name>A0A3M2J5L5_9CELL</name>
<dbReference type="InterPro" id="IPR029016">
    <property type="entry name" value="GAF-like_dom_sf"/>
</dbReference>
<dbReference type="Pfam" id="PF07730">
    <property type="entry name" value="HisKA_3"/>
    <property type="match status" value="1"/>
</dbReference>
<evidence type="ECO:0000259" key="5">
    <source>
        <dbReference type="SMART" id="SM00065"/>
    </source>
</evidence>
<dbReference type="SUPFAM" id="SSF55874">
    <property type="entry name" value="ATPase domain of HSP90 chaperone/DNA topoisomerase II/histidine kinase"/>
    <property type="match status" value="1"/>
</dbReference>
<dbReference type="PANTHER" id="PTHR24421:SF56">
    <property type="entry name" value="OXYGEN SENSOR HISTIDINE KINASE RESPONSE REGULATOR DOST"/>
    <property type="match status" value="1"/>
</dbReference>
<feature type="domain" description="GAF" evidence="5">
    <location>
        <begin position="71"/>
        <end position="215"/>
    </location>
</feature>
<dbReference type="GO" id="GO:0046983">
    <property type="term" value="F:protein dimerization activity"/>
    <property type="evidence" value="ECO:0007669"/>
    <property type="project" value="InterPro"/>
</dbReference>
<organism evidence="6 7">
    <name type="scientific">Cellulomonas triticagri</name>
    <dbReference type="NCBI Taxonomy" id="2483352"/>
    <lineage>
        <taxon>Bacteria</taxon>
        <taxon>Bacillati</taxon>
        <taxon>Actinomycetota</taxon>
        <taxon>Actinomycetes</taxon>
        <taxon>Micrococcales</taxon>
        <taxon>Cellulomonadaceae</taxon>
        <taxon>Cellulomonas</taxon>
    </lineage>
</organism>
<keyword evidence="7" id="KW-1185">Reference proteome</keyword>
<evidence type="ECO:0000313" key="7">
    <source>
        <dbReference type="Proteomes" id="UP000269289"/>
    </source>
</evidence>
<gene>
    <name evidence="6" type="ORF">EBM89_15065</name>
</gene>
<dbReference type="RefSeq" id="WP_122150331.1">
    <property type="nucleotide sequence ID" value="NZ_RFFI01000092.1"/>
</dbReference>
<evidence type="ECO:0000256" key="4">
    <source>
        <dbReference type="SAM" id="MobiDB-lite"/>
    </source>
</evidence>
<dbReference type="SMART" id="SM00065">
    <property type="entry name" value="GAF"/>
    <property type="match status" value="2"/>
</dbReference>
<dbReference type="Pfam" id="PF13185">
    <property type="entry name" value="GAF_2"/>
    <property type="match status" value="2"/>
</dbReference>
<feature type="domain" description="GAF" evidence="5">
    <location>
        <begin position="236"/>
        <end position="379"/>
    </location>
</feature>
<dbReference type="InterPro" id="IPR003018">
    <property type="entry name" value="GAF"/>
</dbReference>
<evidence type="ECO:0000256" key="3">
    <source>
        <dbReference type="ARBA" id="ARBA00023012"/>
    </source>
</evidence>
<evidence type="ECO:0000256" key="2">
    <source>
        <dbReference type="ARBA" id="ARBA00022777"/>
    </source>
</evidence>
<dbReference type="PANTHER" id="PTHR24421">
    <property type="entry name" value="NITRATE/NITRITE SENSOR PROTEIN NARX-RELATED"/>
    <property type="match status" value="1"/>
</dbReference>
<dbReference type="OrthoDB" id="5241249at2"/>
<dbReference type="InterPro" id="IPR050482">
    <property type="entry name" value="Sensor_HK_TwoCompSys"/>
</dbReference>
<dbReference type="GO" id="GO:0000155">
    <property type="term" value="F:phosphorelay sensor kinase activity"/>
    <property type="evidence" value="ECO:0007669"/>
    <property type="project" value="InterPro"/>
</dbReference>
<protein>
    <submittedName>
        <fullName evidence="6">GAF domain-containing protein</fullName>
    </submittedName>
</protein>
<evidence type="ECO:0000256" key="1">
    <source>
        <dbReference type="ARBA" id="ARBA00022679"/>
    </source>
</evidence>
<dbReference type="InterPro" id="IPR003594">
    <property type="entry name" value="HATPase_dom"/>
</dbReference>
<sequence>MADDLSGRAPTPDRPHDGALPEATYGPGVTTTIHVRQPSGGSHLALGTASETGDEMADLLDAVLSVASELDLPNMLERFVRVSVELTGARYGAINVLDSHGESTTFVQTGVEAAAAKMMGHPPHARGVLGHIPAHGVLRLDDLTEHPAFRGWPAGHPPMGSFLGAAVRVREQVYGYLYLSEKDGGFTDRDASTVVALAATAGVAVANAQLYADGARREHWLRAGQDITTMLLSGADEEEALAHIAATAREVADADAAALALPGVGGELLIELADGHSADTLVGAQLTPGGPTWSVMEEGTGLVMDSLATSRRITVPAMRAFASALFAPLQTSGRGVGVLILLRRVGTPGFEASDLATAESFASQAALAFVLAEARHAQDVAALLDERERIARDLHDLAIQQLFATGMQLETVRRRSARGVDPSELTGIVEEALDNVDASVRQIRQIVYALRDPDAATGIVERLRREASLARTGLGFAPSLIVSLDDQVVADGDYIVADLVDERIGPDRTDDVVAVVREGLANAARHAHASSVAVRVGVHGLGPTGTVRIEVEDDGVGLPKVRDRRSGTGNLAARSRQHGGTFSIGAAPAGRGTLLSWEVPLG</sequence>
<dbReference type="Gene3D" id="3.30.450.40">
    <property type="match status" value="2"/>
</dbReference>
<evidence type="ECO:0000313" key="6">
    <source>
        <dbReference type="EMBL" id="RMI06823.1"/>
    </source>
</evidence>
<keyword evidence="1" id="KW-0808">Transferase</keyword>
<keyword evidence="2" id="KW-0418">Kinase</keyword>
<dbReference type="InterPro" id="IPR036890">
    <property type="entry name" value="HATPase_C_sf"/>
</dbReference>
<dbReference type="Pfam" id="PF02518">
    <property type="entry name" value="HATPase_c"/>
    <property type="match status" value="1"/>
</dbReference>
<comment type="caution">
    <text evidence="6">The sequence shown here is derived from an EMBL/GenBank/DDBJ whole genome shotgun (WGS) entry which is preliminary data.</text>
</comment>
<dbReference type="Proteomes" id="UP000269289">
    <property type="component" value="Unassembled WGS sequence"/>
</dbReference>
<dbReference type="EMBL" id="RFFI01000092">
    <property type="protein sequence ID" value="RMI06823.1"/>
    <property type="molecule type" value="Genomic_DNA"/>
</dbReference>
<dbReference type="GO" id="GO:0016020">
    <property type="term" value="C:membrane"/>
    <property type="evidence" value="ECO:0007669"/>
    <property type="project" value="InterPro"/>
</dbReference>
<feature type="region of interest" description="Disordered" evidence="4">
    <location>
        <begin position="1"/>
        <end position="28"/>
    </location>
</feature>
<accession>A0A3M2J5L5</accession>
<dbReference type="CDD" id="cd16917">
    <property type="entry name" value="HATPase_UhpB-NarQ-NarX-like"/>
    <property type="match status" value="1"/>
</dbReference>
<dbReference type="AlphaFoldDB" id="A0A3M2J5L5"/>
<keyword evidence="3" id="KW-0902">Two-component regulatory system</keyword>